<evidence type="ECO:0000256" key="3">
    <source>
        <dbReference type="ARBA" id="ARBA00022737"/>
    </source>
</evidence>
<dbReference type="PROSITE" id="PS51450">
    <property type="entry name" value="LRR"/>
    <property type="match status" value="1"/>
</dbReference>
<keyword evidence="3" id="KW-0677">Repeat</keyword>
<name>A0A022Q016_ERYGU</name>
<evidence type="ECO:0000256" key="2">
    <source>
        <dbReference type="ARBA" id="ARBA00022614"/>
    </source>
</evidence>
<dbReference type="GO" id="GO:0006952">
    <property type="term" value="P:defense response"/>
    <property type="evidence" value="ECO:0007669"/>
    <property type="project" value="UniProtKB-KW"/>
</dbReference>
<dbReference type="Proteomes" id="UP000030748">
    <property type="component" value="Unassembled WGS sequence"/>
</dbReference>
<keyword evidence="7" id="KW-0175">Coiled coil</keyword>
<dbReference type="Gene3D" id="3.80.10.10">
    <property type="entry name" value="Ribonuclease Inhibitor"/>
    <property type="match status" value="2"/>
</dbReference>
<feature type="domain" description="Disease resistance protein winged helix" evidence="10">
    <location>
        <begin position="447"/>
        <end position="519"/>
    </location>
</feature>
<dbReference type="InterPro" id="IPR001611">
    <property type="entry name" value="Leu-rich_rpt"/>
</dbReference>
<dbReference type="InterPro" id="IPR036388">
    <property type="entry name" value="WH-like_DNA-bd_sf"/>
</dbReference>
<sequence length="956" mass="109228">MVDAIVSVVVERLAATLEEQVRKEINLVRGVENEIRSLSDDLKKVRNVLEDAEKKGYKDKSVKDWLTRLENTTYEMDDVLDEWNYSVLKFRIEQSSDDHDVVPPKKKVWSSFIPSPCLCFKKVITRHAIALKIEEVKTRFDLILAEQARFGFHETKSQPNEPSHQSSRVQTTSLIDLEKVCGRKFDSENLVSKLVGGGGIEEELGVGVLSIVGVGGLGKTTLAKLAYNDSRVEKHFELRIWICVSDPFNEVEIAKGIVVSVKKLDNPPNTNQLEMVLQSLTETISGKKFLLVLDDVWTEDSTKWEPLRICLKGGGLGSRILVTTRNERVAVMMGCVKNDIHHLGHLSHEECWLLLSRIALSGKSENEREKFQNIGRKIANKCKGLPLAAKTLGSLLQFKNSVEAWDNVLNSEIWELEEVEDDIFRHLLLSYKELSPMLQRCFSYCAIYPKDTVISVADIIKIWFAMGYLGYSSDWEVRGREYFDKLAMRSLFQDFSKTSNLDEDLIKSFKMHDIIHDFAQFLRNNVGSRMKETNCQTCSPLLVSQVEKYRSLFFTGELYDPHFCDGLTSVRLLSLKGRCFGGIPKEIGKLIHLRWLYLSSSHFMAKDALKSICKLYNLQFLLVEMCDLTEIPHEIGNLTKLKELNLSSNRLIEELPESMCNLRELESLNIKSCEGLVRLPQGIHRLVNLKHLYNKHTDSLKQYPQGLAQLTSLVTLKEFHNQDGNKLGLLKNLNRLSNSLQLMIELNSGDDSAVVEDAREAELRNKTRIRNLRIMFSESTMDGEEVVKEASAWNDILDALEPHPNLRELTIDEYKGSRLPEWIVSPLNQLTSIKLFYCECLLSLPPLGKLPLLKTLWIIRLTELEFVGREFLGITTTTSSLEELKFGECSKWKEWEDITAEEEEEEDCEGVSIMPCLTRLTIRNCEALKKLPQRLMRKVSSSKRLTIRGSDQLIQV</sequence>
<feature type="coiled-coil region" evidence="7">
    <location>
        <begin position="14"/>
        <end position="55"/>
    </location>
</feature>
<evidence type="ECO:0000313" key="13">
    <source>
        <dbReference type="Proteomes" id="UP000030748"/>
    </source>
</evidence>
<evidence type="ECO:0000259" key="8">
    <source>
        <dbReference type="Pfam" id="PF00931"/>
    </source>
</evidence>
<dbReference type="EMBL" id="KI632223">
    <property type="protein sequence ID" value="EYU21391.1"/>
    <property type="molecule type" value="Genomic_DNA"/>
</dbReference>
<dbReference type="Pfam" id="PF23559">
    <property type="entry name" value="WHD_DRP"/>
    <property type="match status" value="1"/>
</dbReference>
<dbReference type="eggNOG" id="KOG4658">
    <property type="taxonomic scope" value="Eukaryota"/>
</dbReference>
<keyword evidence="5" id="KW-0611">Plant defense</keyword>
<dbReference type="STRING" id="4155.A0A022Q016"/>
<dbReference type="Gene3D" id="3.40.50.300">
    <property type="entry name" value="P-loop containing nucleotide triphosphate hydrolases"/>
    <property type="match status" value="1"/>
</dbReference>
<evidence type="ECO:0000259" key="9">
    <source>
        <dbReference type="Pfam" id="PF18052"/>
    </source>
</evidence>
<dbReference type="InterPro" id="IPR002182">
    <property type="entry name" value="NB-ARC"/>
</dbReference>
<dbReference type="InterPro" id="IPR038005">
    <property type="entry name" value="RX-like_CC"/>
</dbReference>
<gene>
    <name evidence="12" type="ORF">MIMGU_mgv1a017921mg</name>
</gene>
<dbReference type="InterPro" id="IPR058922">
    <property type="entry name" value="WHD_DRP"/>
</dbReference>
<dbReference type="Gene3D" id="1.20.5.4130">
    <property type="match status" value="1"/>
</dbReference>
<dbReference type="CDD" id="cd14798">
    <property type="entry name" value="RX-CC_like"/>
    <property type="match status" value="1"/>
</dbReference>
<evidence type="ECO:0000259" key="11">
    <source>
        <dbReference type="Pfam" id="PF25019"/>
    </source>
</evidence>
<dbReference type="SUPFAM" id="SSF52540">
    <property type="entry name" value="P-loop containing nucleoside triphosphate hydrolases"/>
    <property type="match status" value="1"/>
</dbReference>
<dbReference type="PANTHER" id="PTHR36766">
    <property type="entry name" value="PLANT BROAD-SPECTRUM MILDEW RESISTANCE PROTEIN RPW8"/>
    <property type="match status" value="1"/>
</dbReference>
<feature type="domain" description="NB-ARC" evidence="8">
    <location>
        <begin position="203"/>
        <end position="363"/>
    </location>
</feature>
<dbReference type="Pfam" id="PF25019">
    <property type="entry name" value="LRR_R13L1-DRL21"/>
    <property type="match status" value="1"/>
</dbReference>
<comment type="similarity">
    <text evidence="1">Belongs to the disease resistance NB-LRR family.</text>
</comment>
<feature type="domain" description="Disease resistance N-terminal" evidence="9">
    <location>
        <begin position="5"/>
        <end position="91"/>
    </location>
</feature>
<evidence type="ECO:0008006" key="14">
    <source>
        <dbReference type="Google" id="ProtNLM"/>
    </source>
</evidence>
<proteinExistence type="inferred from homology"/>
<dbReference type="SUPFAM" id="SSF52058">
    <property type="entry name" value="L domain-like"/>
    <property type="match status" value="1"/>
</dbReference>
<evidence type="ECO:0000256" key="1">
    <source>
        <dbReference type="ARBA" id="ARBA00008894"/>
    </source>
</evidence>
<dbReference type="Pfam" id="PF18052">
    <property type="entry name" value="Rx_N"/>
    <property type="match status" value="1"/>
</dbReference>
<keyword evidence="4" id="KW-0547">Nucleotide-binding</keyword>
<evidence type="ECO:0000259" key="10">
    <source>
        <dbReference type="Pfam" id="PF23559"/>
    </source>
</evidence>
<dbReference type="InterPro" id="IPR042197">
    <property type="entry name" value="Apaf_helical"/>
</dbReference>
<dbReference type="PANTHER" id="PTHR36766:SF45">
    <property type="entry name" value="NB-ARC DOMAIN-CONTAINING PROTEIN"/>
    <property type="match status" value="1"/>
</dbReference>
<keyword evidence="6" id="KW-0067">ATP-binding</keyword>
<evidence type="ECO:0000256" key="6">
    <source>
        <dbReference type="ARBA" id="ARBA00022840"/>
    </source>
</evidence>
<evidence type="ECO:0000256" key="7">
    <source>
        <dbReference type="SAM" id="Coils"/>
    </source>
</evidence>
<dbReference type="GO" id="GO:0043531">
    <property type="term" value="F:ADP binding"/>
    <property type="evidence" value="ECO:0007669"/>
    <property type="project" value="InterPro"/>
</dbReference>
<evidence type="ECO:0000256" key="5">
    <source>
        <dbReference type="ARBA" id="ARBA00022821"/>
    </source>
</evidence>
<dbReference type="InterPro" id="IPR041118">
    <property type="entry name" value="Rx_N"/>
</dbReference>
<evidence type="ECO:0000313" key="12">
    <source>
        <dbReference type="EMBL" id="EYU21391.1"/>
    </source>
</evidence>
<protein>
    <recommendedName>
        <fullName evidence="14">NB-ARC domain-containing protein</fullName>
    </recommendedName>
</protein>
<dbReference type="AlphaFoldDB" id="A0A022Q016"/>
<reference evidence="12 13" key="1">
    <citation type="journal article" date="2013" name="Proc. Natl. Acad. Sci. U.S.A.">
        <title>Fine-scale variation in meiotic recombination in Mimulus inferred from population shotgun sequencing.</title>
        <authorList>
            <person name="Hellsten U."/>
            <person name="Wright K.M."/>
            <person name="Jenkins J."/>
            <person name="Shu S."/>
            <person name="Yuan Y."/>
            <person name="Wessler S.R."/>
            <person name="Schmutz J."/>
            <person name="Willis J.H."/>
            <person name="Rokhsar D.S."/>
        </authorList>
    </citation>
    <scope>NUCLEOTIDE SEQUENCE [LARGE SCALE GENOMIC DNA]</scope>
    <source>
        <strain evidence="13">cv. DUN x IM62</strain>
    </source>
</reference>
<dbReference type="GO" id="GO:0005524">
    <property type="term" value="F:ATP binding"/>
    <property type="evidence" value="ECO:0007669"/>
    <property type="project" value="UniProtKB-KW"/>
</dbReference>
<dbReference type="InterPro" id="IPR032675">
    <property type="entry name" value="LRR_dom_sf"/>
</dbReference>
<dbReference type="Gene3D" id="1.10.8.430">
    <property type="entry name" value="Helical domain of apoptotic protease-activating factors"/>
    <property type="match status" value="1"/>
</dbReference>
<dbReference type="InterPro" id="IPR027417">
    <property type="entry name" value="P-loop_NTPase"/>
</dbReference>
<dbReference type="Gene3D" id="1.10.10.10">
    <property type="entry name" value="Winged helix-like DNA-binding domain superfamily/Winged helix DNA-binding domain"/>
    <property type="match status" value="1"/>
</dbReference>
<organism evidence="12 13">
    <name type="scientific">Erythranthe guttata</name>
    <name type="common">Yellow monkey flower</name>
    <name type="synonym">Mimulus guttatus</name>
    <dbReference type="NCBI Taxonomy" id="4155"/>
    <lineage>
        <taxon>Eukaryota</taxon>
        <taxon>Viridiplantae</taxon>
        <taxon>Streptophyta</taxon>
        <taxon>Embryophyta</taxon>
        <taxon>Tracheophyta</taxon>
        <taxon>Spermatophyta</taxon>
        <taxon>Magnoliopsida</taxon>
        <taxon>eudicotyledons</taxon>
        <taxon>Gunneridae</taxon>
        <taxon>Pentapetalae</taxon>
        <taxon>asterids</taxon>
        <taxon>lamiids</taxon>
        <taxon>Lamiales</taxon>
        <taxon>Phrymaceae</taxon>
        <taxon>Erythranthe</taxon>
    </lineage>
</organism>
<evidence type="ECO:0000256" key="4">
    <source>
        <dbReference type="ARBA" id="ARBA00022741"/>
    </source>
</evidence>
<keyword evidence="13" id="KW-1185">Reference proteome</keyword>
<feature type="domain" description="R13L1/DRL21-like LRR repeat region" evidence="11">
    <location>
        <begin position="729"/>
        <end position="859"/>
    </location>
</feature>
<dbReference type="GO" id="GO:0051707">
    <property type="term" value="P:response to other organism"/>
    <property type="evidence" value="ECO:0007669"/>
    <property type="project" value="UniProtKB-ARBA"/>
</dbReference>
<accession>A0A022Q016</accession>
<dbReference type="InterPro" id="IPR056789">
    <property type="entry name" value="LRR_R13L1-DRL21"/>
</dbReference>
<dbReference type="PRINTS" id="PR00364">
    <property type="entry name" value="DISEASERSIST"/>
</dbReference>
<dbReference type="Pfam" id="PF00931">
    <property type="entry name" value="NB-ARC"/>
    <property type="match status" value="1"/>
</dbReference>
<keyword evidence="2" id="KW-0433">Leucine-rich repeat</keyword>